<keyword evidence="2" id="KW-0805">Transcription regulation</keyword>
<dbReference type="InterPro" id="IPR006565">
    <property type="entry name" value="BTP"/>
</dbReference>
<dbReference type="InterPro" id="IPR009072">
    <property type="entry name" value="Histone-fold"/>
</dbReference>
<dbReference type="CDD" id="cd06847">
    <property type="entry name" value="HFD_SUPT7L"/>
    <property type="match status" value="1"/>
</dbReference>
<keyword evidence="8" id="KW-1185">Reference proteome</keyword>
<dbReference type="EMBL" id="SEYY01024776">
    <property type="protein sequence ID" value="KAB7493899.1"/>
    <property type="molecule type" value="Genomic_DNA"/>
</dbReference>
<dbReference type="Pfam" id="PF07524">
    <property type="entry name" value="Bromo_TP"/>
    <property type="match status" value="1"/>
</dbReference>
<evidence type="ECO:0000256" key="5">
    <source>
        <dbReference type="SAM" id="MobiDB-lite"/>
    </source>
</evidence>
<comment type="subcellular location">
    <subcellularLocation>
        <location evidence="1">Nucleus</location>
    </subcellularLocation>
</comment>
<feature type="region of interest" description="Disordered" evidence="5">
    <location>
        <begin position="317"/>
        <end position="352"/>
    </location>
</feature>
<accession>A0A5N5SJU5</accession>
<dbReference type="GO" id="GO:0000124">
    <property type="term" value="C:SAGA complex"/>
    <property type="evidence" value="ECO:0007669"/>
    <property type="project" value="InterPro"/>
</dbReference>
<gene>
    <name evidence="7" type="primary">Supt7l</name>
    <name evidence="7" type="ORF">Anas_11747</name>
</gene>
<dbReference type="Proteomes" id="UP000326759">
    <property type="component" value="Unassembled WGS sequence"/>
</dbReference>
<dbReference type="GO" id="GO:0005634">
    <property type="term" value="C:nucleus"/>
    <property type="evidence" value="ECO:0007669"/>
    <property type="project" value="UniProtKB-SubCell"/>
</dbReference>
<dbReference type="Gene3D" id="1.10.20.10">
    <property type="entry name" value="Histone, subunit A"/>
    <property type="match status" value="1"/>
</dbReference>
<dbReference type="InterPro" id="IPR039460">
    <property type="entry name" value="SUPT7L/Spt7"/>
</dbReference>
<dbReference type="OrthoDB" id="6021257at2759"/>
<dbReference type="PANTHER" id="PTHR28598">
    <property type="entry name" value="STAGA COMPLEX 65 SUBUNIT GAMMA"/>
    <property type="match status" value="1"/>
</dbReference>
<dbReference type="AlphaFoldDB" id="A0A5N5SJU5"/>
<feature type="domain" description="Bromodomain associated" evidence="6">
    <location>
        <begin position="144"/>
        <end position="213"/>
    </location>
</feature>
<dbReference type="GO" id="GO:0003713">
    <property type="term" value="F:transcription coactivator activity"/>
    <property type="evidence" value="ECO:0007669"/>
    <property type="project" value="TreeGrafter"/>
</dbReference>
<evidence type="ECO:0000256" key="2">
    <source>
        <dbReference type="ARBA" id="ARBA00023015"/>
    </source>
</evidence>
<evidence type="ECO:0000313" key="8">
    <source>
        <dbReference type="Proteomes" id="UP000326759"/>
    </source>
</evidence>
<dbReference type="GO" id="GO:0046982">
    <property type="term" value="F:protein heterodimerization activity"/>
    <property type="evidence" value="ECO:0007669"/>
    <property type="project" value="InterPro"/>
</dbReference>
<evidence type="ECO:0000259" key="6">
    <source>
        <dbReference type="Pfam" id="PF07524"/>
    </source>
</evidence>
<evidence type="ECO:0000256" key="3">
    <source>
        <dbReference type="ARBA" id="ARBA00023163"/>
    </source>
</evidence>
<organism evidence="7 8">
    <name type="scientific">Armadillidium nasatum</name>
    <dbReference type="NCBI Taxonomy" id="96803"/>
    <lineage>
        <taxon>Eukaryota</taxon>
        <taxon>Metazoa</taxon>
        <taxon>Ecdysozoa</taxon>
        <taxon>Arthropoda</taxon>
        <taxon>Crustacea</taxon>
        <taxon>Multicrustacea</taxon>
        <taxon>Malacostraca</taxon>
        <taxon>Eumalacostraca</taxon>
        <taxon>Peracarida</taxon>
        <taxon>Isopoda</taxon>
        <taxon>Oniscidea</taxon>
        <taxon>Crinocheta</taxon>
        <taxon>Armadillidiidae</taxon>
        <taxon>Armadillidium</taxon>
    </lineage>
</organism>
<proteinExistence type="predicted"/>
<comment type="caution">
    <text evidence="7">The sequence shown here is derived from an EMBL/GenBank/DDBJ whole genome shotgun (WGS) entry which is preliminary data.</text>
</comment>
<protein>
    <submittedName>
        <fullName evidence="7">STAGA complex 65 subunit gamma</fullName>
    </submittedName>
</protein>
<keyword evidence="4" id="KW-0539">Nucleus</keyword>
<name>A0A5N5SJU5_9CRUS</name>
<evidence type="ECO:0000313" key="7">
    <source>
        <dbReference type="EMBL" id="KAB7493899.1"/>
    </source>
</evidence>
<feature type="compositionally biased region" description="Polar residues" evidence="5">
    <location>
        <begin position="317"/>
        <end position="341"/>
    </location>
</feature>
<evidence type="ECO:0000256" key="1">
    <source>
        <dbReference type="ARBA" id="ARBA00004123"/>
    </source>
</evidence>
<sequence>MSFNLSSHWGEFEDPKRNEDWSLSLADIEEQILPSTPPPSLYQPSHEETASFQILPPEMCRSDPLVLHTIRLLQHQRQLLQLLTRAQTFGIDINASPSPFPDDPPVKRKPVKFHYLNFMPPNDTPFTIGPTKPQKYEIEGSTAKLILRKAVATLCAHAGYTDTTESVLKVLTDVAHDFLTKVTGVLRANKDSMMLTGNCPFHDVVEQTLQDMRLGGMSELHRMYRERVVNYHTRVRQRTLQLHHQYQTLLNQAGSSVLSQTLRRDSCTTTDLQSEENSLATGANSVISTTNNILSLTSFGNYSISVPSNNIEDASVLSNKSNSSAEPEGSLQSHSVLSQTGLEDEENTTTGQTIVFSVTR</sequence>
<reference evidence="7 8" key="1">
    <citation type="journal article" date="2019" name="PLoS Biol.">
        <title>Sex chromosomes control vertical transmission of feminizing Wolbachia symbionts in an isopod.</title>
        <authorList>
            <person name="Becking T."/>
            <person name="Chebbi M.A."/>
            <person name="Giraud I."/>
            <person name="Moumen B."/>
            <person name="Laverre T."/>
            <person name="Caubet Y."/>
            <person name="Peccoud J."/>
            <person name="Gilbert C."/>
            <person name="Cordaux R."/>
        </authorList>
    </citation>
    <scope>NUCLEOTIDE SEQUENCE [LARGE SCALE GENOMIC DNA]</scope>
    <source>
        <strain evidence="7">ANa2</strain>
        <tissue evidence="7">Whole body excluding digestive tract and cuticle</tissue>
    </source>
</reference>
<keyword evidence="3" id="KW-0804">Transcription</keyword>
<dbReference type="PANTHER" id="PTHR28598:SF1">
    <property type="entry name" value="STAGA COMPLEX 65 SUBUNIT GAMMA"/>
    <property type="match status" value="1"/>
</dbReference>
<evidence type="ECO:0000256" key="4">
    <source>
        <dbReference type="ARBA" id="ARBA00023242"/>
    </source>
</evidence>